<feature type="region of interest" description="Disordered" evidence="1">
    <location>
        <begin position="1"/>
        <end position="74"/>
    </location>
</feature>
<feature type="non-terminal residue" evidence="2">
    <location>
        <position position="74"/>
    </location>
</feature>
<evidence type="ECO:0000313" key="2">
    <source>
        <dbReference type="EMBL" id="GCC39403.1"/>
    </source>
</evidence>
<name>A0A401T9Q8_CHIPU</name>
<sequence>FEAPQILKASLLDEGSRPRGTHNPSELPGRRPGQPEAAYASPRLGAWQKMEGPKNVPGRAAANWQQLKTGTSPQ</sequence>
<dbReference type="EMBL" id="BEZZ01013606">
    <property type="protein sequence ID" value="GCC39403.1"/>
    <property type="molecule type" value="Genomic_DNA"/>
</dbReference>
<evidence type="ECO:0000313" key="3">
    <source>
        <dbReference type="Proteomes" id="UP000287033"/>
    </source>
</evidence>
<dbReference type="Proteomes" id="UP000287033">
    <property type="component" value="Unassembled WGS sequence"/>
</dbReference>
<evidence type="ECO:0000256" key="1">
    <source>
        <dbReference type="SAM" id="MobiDB-lite"/>
    </source>
</evidence>
<proteinExistence type="predicted"/>
<feature type="non-terminal residue" evidence="2">
    <location>
        <position position="1"/>
    </location>
</feature>
<dbReference type="AlphaFoldDB" id="A0A401T9Q8"/>
<comment type="caution">
    <text evidence="2">The sequence shown here is derived from an EMBL/GenBank/DDBJ whole genome shotgun (WGS) entry which is preliminary data.</text>
</comment>
<organism evidence="2 3">
    <name type="scientific">Chiloscyllium punctatum</name>
    <name type="common">Brownbanded bambooshark</name>
    <name type="synonym">Hemiscyllium punctatum</name>
    <dbReference type="NCBI Taxonomy" id="137246"/>
    <lineage>
        <taxon>Eukaryota</taxon>
        <taxon>Metazoa</taxon>
        <taxon>Chordata</taxon>
        <taxon>Craniata</taxon>
        <taxon>Vertebrata</taxon>
        <taxon>Chondrichthyes</taxon>
        <taxon>Elasmobranchii</taxon>
        <taxon>Galeomorphii</taxon>
        <taxon>Galeoidea</taxon>
        <taxon>Orectolobiformes</taxon>
        <taxon>Hemiscylliidae</taxon>
        <taxon>Chiloscyllium</taxon>
    </lineage>
</organism>
<gene>
    <name evidence="2" type="ORF">chiPu_0022958</name>
</gene>
<protein>
    <submittedName>
        <fullName evidence="2">Uncharacterized protein</fullName>
    </submittedName>
</protein>
<reference evidence="2 3" key="1">
    <citation type="journal article" date="2018" name="Nat. Ecol. Evol.">
        <title>Shark genomes provide insights into elasmobranch evolution and the origin of vertebrates.</title>
        <authorList>
            <person name="Hara Y"/>
            <person name="Yamaguchi K"/>
            <person name="Onimaru K"/>
            <person name="Kadota M"/>
            <person name="Koyanagi M"/>
            <person name="Keeley SD"/>
            <person name="Tatsumi K"/>
            <person name="Tanaka K"/>
            <person name="Motone F"/>
            <person name="Kageyama Y"/>
            <person name="Nozu R"/>
            <person name="Adachi N"/>
            <person name="Nishimura O"/>
            <person name="Nakagawa R"/>
            <person name="Tanegashima C"/>
            <person name="Kiyatake I"/>
            <person name="Matsumoto R"/>
            <person name="Murakumo K"/>
            <person name="Nishida K"/>
            <person name="Terakita A"/>
            <person name="Kuratani S"/>
            <person name="Sato K"/>
            <person name="Hyodo S Kuraku.S."/>
        </authorList>
    </citation>
    <scope>NUCLEOTIDE SEQUENCE [LARGE SCALE GENOMIC DNA]</scope>
</reference>
<accession>A0A401T9Q8</accession>
<keyword evidence="3" id="KW-1185">Reference proteome</keyword>
<feature type="compositionally biased region" description="Polar residues" evidence="1">
    <location>
        <begin position="63"/>
        <end position="74"/>
    </location>
</feature>